<dbReference type="InterPro" id="IPR036010">
    <property type="entry name" value="2Fe-2S_ferredoxin-like_sf"/>
</dbReference>
<dbReference type="PROSITE" id="PS00197">
    <property type="entry name" value="2FE2S_FER_1"/>
    <property type="match status" value="1"/>
</dbReference>
<evidence type="ECO:0000256" key="3">
    <source>
        <dbReference type="ARBA" id="ARBA00022714"/>
    </source>
</evidence>
<evidence type="ECO:0000256" key="1">
    <source>
        <dbReference type="ARBA" id="ARBA00001974"/>
    </source>
</evidence>
<dbReference type="PRINTS" id="PR00409">
    <property type="entry name" value="PHDIOXRDTASE"/>
</dbReference>
<accession>A0A1I7ADR0</accession>
<keyword evidence="12" id="KW-1185">Reference proteome</keyword>
<dbReference type="PROSITE" id="PS51384">
    <property type="entry name" value="FAD_FR"/>
    <property type="match status" value="1"/>
</dbReference>
<comment type="cofactor">
    <cofactor evidence="1">
        <name>FAD</name>
        <dbReference type="ChEBI" id="CHEBI:57692"/>
    </cofactor>
</comment>
<keyword evidence="4" id="KW-0479">Metal-binding</keyword>
<dbReference type="CDD" id="cd06214">
    <property type="entry name" value="PA_degradation_oxidoreductase_like"/>
    <property type="match status" value="1"/>
</dbReference>
<dbReference type="InterPro" id="IPR039261">
    <property type="entry name" value="FNR_nucleotide-bd"/>
</dbReference>
<dbReference type="InterPro" id="IPR008333">
    <property type="entry name" value="Cbr1-like_FAD-bd_dom"/>
</dbReference>
<dbReference type="Pfam" id="PF00175">
    <property type="entry name" value="NAD_binding_1"/>
    <property type="match status" value="1"/>
</dbReference>
<keyword evidence="3" id="KW-0001">2Fe-2S</keyword>
<evidence type="ECO:0000259" key="9">
    <source>
        <dbReference type="PROSITE" id="PS51085"/>
    </source>
</evidence>
<dbReference type="EMBL" id="FPAS01000003">
    <property type="protein sequence ID" value="SFT73081.1"/>
    <property type="molecule type" value="Genomic_DNA"/>
</dbReference>
<dbReference type="SUPFAM" id="SSF63380">
    <property type="entry name" value="Riboflavin synthase domain-like"/>
    <property type="match status" value="1"/>
</dbReference>
<feature type="domain" description="FAD-binding FR-type" evidence="10">
    <location>
        <begin position="17"/>
        <end position="118"/>
    </location>
</feature>
<organism evidence="11 12">
    <name type="scientific">Lishizhenia tianjinensis</name>
    <dbReference type="NCBI Taxonomy" id="477690"/>
    <lineage>
        <taxon>Bacteria</taxon>
        <taxon>Pseudomonadati</taxon>
        <taxon>Bacteroidota</taxon>
        <taxon>Flavobacteriia</taxon>
        <taxon>Flavobacteriales</taxon>
        <taxon>Crocinitomicaceae</taxon>
        <taxon>Lishizhenia</taxon>
    </lineage>
</organism>
<evidence type="ECO:0000313" key="12">
    <source>
        <dbReference type="Proteomes" id="UP000236454"/>
    </source>
</evidence>
<proteinExistence type="predicted"/>
<keyword evidence="8" id="KW-0411">Iron-sulfur</keyword>
<protein>
    <submittedName>
        <fullName evidence="11">Ring-1,2-phenylacetyl-CoA epoxidase subunit PaaE</fullName>
    </submittedName>
</protein>
<dbReference type="Pfam" id="PF00970">
    <property type="entry name" value="FAD_binding_6"/>
    <property type="match status" value="1"/>
</dbReference>
<dbReference type="InterPro" id="IPR017927">
    <property type="entry name" value="FAD-bd_FR_type"/>
</dbReference>
<feature type="domain" description="2Fe-2S ferredoxin-type" evidence="9">
    <location>
        <begin position="267"/>
        <end position="357"/>
    </location>
</feature>
<dbReference type="OrthoDB" id="9789468at2"/>
<evidence type="ECO:0000259" key="10">
    <source>
        <dbReference type="PROSITE" id="PS51384"/>
    </source>
</evidence>
<evidence type="ECO:0000256" key="2">
    <source>
        <dbReference type="ARBA" id="ARBA00022630"/>
    </source>
</evidence>
<dbReference type="GO" id="GO:0051537">
    <property type="term" value="F:2 iron, 2 sulfur cluster binding"/>
    <property type="evidence" value="ECO:0007669"/>
    <property type="project" value="UniProtKB-KW"/>
</dbReference>
<evidence type="ECO:0000313" key="11">
    <source>
        <dbReference type="EMBL" id="SFT73081.1"/>
    </source>
</evidence>
<dbReference type="PANTHER" id="PTHR47354">
    <property type="entry name" value="NADH OXIDOREDUCTASE HCR"/>
    <property type="match status" value="1"/>
</dbReference>
<dbReference type="RefSeq" id="WP_090248974.1">
    <property type="nucleotide sequence ID" value="NZ_FPAS01000003.1"/>
</dbReference>
<keyword evidence="2" id="KW-0285">Flavoprotein</keyword>
<keyword evidence="6" id="KW-0560">Oxidoreductase</keyword>
<dbReference type="InterPro" id="IPR050415">
    <property type="entry name" value="MRET"/>
</dbReference>
<dbReference type="InterPro" id="IPR006058">
    <property type="entry name" value="2Fe2S_fd_BS"/>
</dbReference>
<dbReference type="Gene3D" id="3.40.50.80">
    <property type="entry name" value="Nucleotide-binding domain of ferredoxin-NADP reductase (FNR) module"/>
    <property type="match status" value="1"/>
</dbReference>
<dbReference type="GO" id="GO:0046872">
    <property type="term" value="F:metal ion binding"/>
    <property type="evidence" value="ECO:0007669"/>
    <property type="project" value="UniProtKB-KW"/>
</dbReference>
<dbReference type="PANTHER" id="PTHR47354:SF8">
    <property type="entry name" value="1,2-PHENYLACETYL-COA EPOXIDASE, SUBUNIT E"/>
    <property type="match status" value="1"/>
</dbReference>
<sequence length="357" mass="39770">MGLFKSLFKKDIKPKKRGFLYAEIIDLVRETKDTVKVVLSLDAKDKFVVYPGQHINIAVEIDGKEYRRSYSICSGRGEELAIGIKEVTSGTVSKYMNNEVKVGDHLWISKAEGSFRIAQENKNIVAFAAGSGITPILSFAKHIAGIEGKMELLYANKTEADIIFKKDIDALSKHVKTHYFLTQEVKEGYLKGRINKASVTAFIKENLDVLKADGFYFCGPEEMIADALEALKVFGVSEDKLHYELFTTPTLLKTHETEVHADFKGESKVTVILDDEETHFTMKSDGDTLLSELESEGVDAPYSCRGGVCSTCKAKVLKGSAHMDMNYTLTDEEIAEGYILTCQSHPNSEELIVTYDD</sequence>
<dbReference type="InterPro" id="IPR001709">
    <property type="entry name" value="Flavoprot_Pyr_Nucl_cyt_Rdtase"/>
</dbReference>
<dbReference type="AlphaFoldDB" id="A0A1I7ADR0"/>
<dbReference type="InterPro" id="IPR001433">
    <property type="entry name" value="OxRdtase_FAD/NAD-bd"/>
</dbReference>
<dbReference type="InterPro" id="IPR001041">
    <property type="entry name" value="2Fe-2S_ferredoxin-type"/>
</dbReference>
<evidence type="ECO:0000256" key="4">
    <source>
        <dbReference type="ARBA" id="ARBA00022723"/>
    </source>
</evidence>
<evidence type="ECO:0000256" key="8">
    <source>
        <dbReference type="ARBA" id="ARBA00023014"/>
    </source>
</evidence>
<dbReference type="CDD" id="cd00207">
    <property type="entry name" value="fer2"/>
    <property type="match status" value="1"/>
</dbReference>
<dbReference type="SUPFAM" id="SSF52343">
    <property type="entry name" value="Ferredoxin reductase-like, C-terminal NADP-linked domain"/>
    <property type="match status" value="1"/>
</dbReference>
<keyword evidence="7" id="KW-0408">Iron</keyword>
<dbReference type="SUPFAM" id="SSF54292">
    <property type="entry name" value="2Fe-2S ferredoxin-like"/>
    <property type="match status" value="1"/>
</dbReference>
<dbReference type="InterPro" id="IPR017938">
    <property type="entry name" value="Riboflavin_synthase-like_b-brl"/>
</dbReference>
<dbReference type="Proteomes" id="UP000236454">
    <property type="component" value="Unassembled WGS sequence"/>
</dbReference>
<evidence type="ECO:0000256" key="7">
    <source>
        <dbReference type="ARBA" id="ARBA00023004"/>
    </source>
</evidence>
<dbReference type="Gene3D" id="2.40.30.10">
    <property type="entry name" value="Translation factors"/>
    <property type="match status" value="1"/>
</dbReference>
<dbReference type="Gene3D" id="3.10.20.30">
    <property type="match status" value="1"/>
</dbReference>
<keyword evidence="5" id="KW-0274">FAD</keyword>
<evidence type="ECO:0000256" key="5">
    <source>
        <dbReference type="ARBA" id="ARBA00022827"/>
    </source>
</evidence>
<dbReference type="Pfam" id="PF00111">
    <property type="entry name" value="Fer2"/>
    <property type="match status" value="1"/>
</dbReference>
<dbReference type="STRING" id="477690.SAMN05216474_1985"/>
<dbReference type="GO" id="GO:0016491">
    <property type="term" value="F:oxidoreductase activity"/>
    <property type="evidence" value="ECO:0007669"/>
    <property type="project" value="UniProtKB-KW"/>
</dbReference>
<gene>
    <name evidence="11" type="ORF">SAMN05216474_1985</name>
</gene>
<dbReference type="InterPro" id="IPR012675">
    <property type="entry name" value="Beta-grasp_dom_sf"/>
</dbReference>
<dbReference type="PROSITE" id="PS51085">
    <property type="entry name" value="2FE2S_FER_2"/>
    <property type="match status" value="1"/>
</dbReference>
<dbReference type="GO" id="GO:0050660">
    <property type="term" value="F:flavin adenine dinucleotide binding"/>
    <property type="evidence" value="ECO:0007669"/>
    <property type="project" value="TreeGrafter"/>
</dbReference>
<name>A0A1I7ADR0_9FLAO</name>
<dbReference type="PRINTS" id="PR00371">
    <property type="entry name" value="FPNCR"/>
</dbReference>
<reference evidence="11 12" key="1">
    <citation type="submission" date="2016-10" db="EMBL/GenBank/DDBJ databases">
        <authorList>
            <person name="de Groot N.N."/>
        </authorList>
    </citation>
    <scope>NUCLEOTIDE SEQUENCE [LARGE SCALE GENOMIC DNA]</scope>
    <source>
        <strain evidence="11 12">CGMCC 1.7005</strain>
    </source>
</reference>
<evidence type="ECO:0000256" key="6">
    <source>
        <dbReference type="ARBA" id="ARBA00023002"/>
    </source>
</evidence>